<feature type="region of interest" description="Disordered" evidence="1">
    <location>
        <begin position="246"/>
        <end position="284"/>
    </location>
</feature>
<evidence type="ECO:0000313" key="4">
    <source>
        <dbReference type="EMBL" id="TDL21955.1"/>
    </source>
</evidence>
<keyword evidence="2" id="KW-0812">Transmembrane</keyword>
<feature type="transmembrane region" description="Helical" evidence="2">
    <location>
        <begin position="7"/>
        <end position="25"/>
    </location>
</feature>
<reference evidence="4 5" key="1">
    <citation type="submission" date="2018-06" db="EMBL/GenBank/DDBJ databases">
        <title>A transcriptomic atlas of mushroom development highlights an independent origin of complex multicellularity.</title>
        <authorList>
            <consortium name="DOE Joint Genome Institute"/>
            <person name="Krizsan K."/>
            <person name="Almasi E."/>
            <person name="Merenyi Z."/>
            <person name="Sahu N."/>
            <person name="Viragh M."/>
            <person name="Koszo T."/>
            <person name="Mondo S."/>
            <person name="Kiss B."/>
            <person name="Balint B."/>
            <person name="Kues U."/>
            <person name="Barry K."/>
            <person name="Hegedus J.C."/>
            <person name="Henrissat B."/>
            <person name="Johnson J."/>
            <person name="Lipzen A."/>
            <person name="Ohm R."/>
            <person name="Nagy I."/>
            <person name="Pangilinan J."/>
            <person name="Yan J."/>
            <person name="Xiong Y."/>
            <person name="Grigoriev I.V."/>
            <person name="Hibbett D.S."/>
            <person name="Nagy L.G."/>
        </authorList>
    </citation>
    <scope>NUCLEOTIDE SEQUENCE [LARGE SCALE GENOMIC DNA]</scope>
    <source>
        <strain evidence="4 5">SZMC22713</strain>
    </source>
</reference>
<dbReference type="OrthoDB" id="2535105at2759"/>
<feature type="compositionally biased region" description="Polar residues" evidence="1">
    <location>
        <begin position="246"/>
        <end position="269"/>
    </location>
</feature>
<dbReference type="InterPro" id="IPR045339">
    <property type="entry name" value="DUF6534"/>
</dbReference>
<keyword evidence="5" id="KW-1185">Reference proteome</keyword>
<evidence type="ECO:0000256" key="1">
    <source>
        <dbReference type="SAM" id="MobiDB-lite"/>
    </source>
</evidence>
<evidence type="ECO:0000256" key="2">
    <source>
        <dbReference type="SAM" id="Phobius"/>
    </source>
</evidence>
<evidence type="ECO:0000313" key="5">
    <source>
        <dbReference type="Proteomes" id="UP000294933"/>
    </source>
</evidence>
<feature type="transmembrane region" description="Helical" evidence="2">
    <location>
        <begin position="108"/>
        <end position="128"/>
    </location>
</feature>
<keyword evidence="2" id="KW-0472">Membrane</keyword>
<dbReference type="VEuPathDB" id="FungiDB:BD410DRAFT_789039"/>
<feature type="domain" description="DUF6534" evidence="3">
    <location>
        <begin position="113"/>
        <end position="191"/>
    </location>
</feature>
<evidence type="ECO:0000259" key="3">
    <source>
        <dbReference type="Pfam" id="PF20152"/>
    </source>
</evidence>
<dbReference type="EMBL" id="ML170177">
    <property type="protein sequence ID" value="TDL21955.1"/>
    <property type="molecule type" value="Genomic_DNA"/>
</dbReference>
<dbReference type="STRING" id="50990.A0A4Y7Q3D5"/>
<feature type="transmembrane region" description="Helical" evidence="2">
    <location>
        <begin position="67"/>
        <end position="88"/>
    </location>
</feature>
<organism evidence="4 5">
    <name type="scientific">Rickenella mellea</name>
    <dbReference type="NCBI Taxonomy" id="50990"/>
    <lineage>
        <taxon>Eukaryota</taxon>
        <taxon>Fungi</taxon>
        <taxon>Dikarya</taxon>
        <taxon>Basidiomycota</taxon>
        <taxon>Agaricomycotina</taxon>
        <taxon>Agaricomycetes</taxon>
        <taxon>Hymenochaetales</taxon>
        <taxon>Rickenellaceae</taxon>
        <taxon>Rickenella</taxon>
    </lineage>
</organism>
<feature type="transmembrane region" description="Helical" evidence="2">
    <location>
        <begin position="37"/>
        <end position="55"/>
    </location>
</feature>
<proteinExistence type="predicted"/>
<name>A0A4Y7Q3D5_9AGAM</name>
<sequence>MSAGDTVHLILCTWCIYWYLVSNFGNYPTLGIPHWSMSLQTDANWIVGCGVQMFFARRVLQITRQKFLTAVIIVLSTIHGSLGIYFTVEAFVLKSFAKYKSLTWVTCVGLGSAALADILIAVSLCYFLHKSRTGFARTDTLISTLMMYAINTATLSVICFAVMSNTFVWMSFFWSLGRCTIFTSVALNSREAMRETVNASNGTFLPLSHTRSDCSNAYRYPTDDRKVNLFRGLIARTLINDNLVQQPTRDIEAQSPSSSKDYSNPNSPAHTRLTFLPSPPPPRA</sequence>
<feature type="transmembrane region" description="Helical" evidence="2">
    <location>
        <begin position="140"/>
        <end position="163"/>
    </location>
</feature>
<dbReference type="Pfam" id="PF20152">
    <property type="entry name" value="DUF6534"/>
    <property type="match status" value="1"/>
</dbReference>
<accession>A0A4Y7Q3D5</accession>
<dbReference type="PANTHER" id="PTHR40465:SF1">
    <property type="entry name" value="DUF6534 DOMAIN-CONTAINING PROTEIN"/>
    <property type="match status" value="1"/>
</dbReference>
<dbReference type="PANTHER" id="PTHR40465">
    <property type="entry name" value="CHROMOSOME 1, WHOLE GENOME SHOTGUN SEQUENCE"/>
    <property type="match status" value="1"/>
</dbReference>
<keyword evidence="2" id="KW-1133">Transmembrane helix</keyword>
<dbReference type="Proteomes" id="UP000294933">
    <property type="component" value="Unassembled WGS sequence"/>
</dbReference>
<protein>
    <recommendedName>
        <fullName evidence="3">DUF6534 domain-containing protein</fullName>
    </recommendedName>
</protein>
<gene>
    <name evidence="4" type="ORF">BD410DRAFT_789039</name>
</gene>
<dbReference type="AlphaFoldDB" id="A0A4Y7Q3D5"/>